<keyword evidence="3" id="KW-0238">DNA-binding</keyword>
<dbReference type="Pfam" id="PF11495">
    <property type="entry name" value="Regulator_TrmB"/>
    <property type="match status" value="1"/>
</dbReference>
<dbReference type="PANTHER" id="PTHR34293:SF1">
    <property type="entry name" value="HTH-TYPE TRANSCRIPTIONAL REGULATOR TRMBL2"/>
    <property type="match status" value="1"/>
</dbReference>
<dbReference type="PANTHER" id="PTHR34293">
    <property type="entry name" value="HTH-TYPE TRANSCRIPTIONAL REGULATOR TRMBL2"/>
    <property type="match status" value="1"/>
</dbReference>
<gene>
    <name evidence="8" type="ORF">X802_07255</name>
</gene>
<dbReference type="Gene3D" id="3.30.870.10">
    <property type="entry name" value="Endonuclease Chain A"/>
    <property type="match status" value="1"/>
</dbReference>
<evidence type="ECO:0000256" key="3">
    <source>
        <dbReference type="ARBA" id="ARBA00023125"/>
    </source>
</evidence>
<dbReference type="InterPro" id="IPR036388">
    <property type="entry name" value="WH-like_DNA-bd_sf"/>
</dbReference>
<dbReference type="Proteomes" id="UP000062043">
    <property type="component" value="Chromosome"/>
</dbReference>
<dbReference type="InterPro" id="IPR021586">
    <property type="entry name" value="Tscrpt_reg_TrmB_C"/>
</dbReference>
<dbReference type="OrthoDB" id="96194at2157"/>
<evidence type="ECO:0000256" key="4">
    <source>
        <dbReference type="ARBA" id="ARBA00023163"/>
    </source>
</evidence>
<dbReference type="GO" id="GO:0003677">
    <property type="term" value="F:DNA binding"/>
    <property type="evidence" value="ECO:0007669"/>
    <property type="project" value="UniProtKB-KW"/>
</dbReference>
<dbReference type="NCBIfam" id="NF040851">
    <property type="entry name" value="tran_reg_TrmB"/>
    <property type="match status" value="1"/>
</dbReference>
<dbReference type="SUPFAM" id="SSF159071">
    <property type="entry name" value="TrmB C-terminal domain-like"/>
    <property type="match status" value="1"/>
</dbReference>
<dbReference type="InterPro" id="IPR002831">
    <property type="entry name" value="Tscrpt_reg_TrmB_N"/>
</dbReference>
<sequence>MEIPSNLMQALSEIGFTKYEILTYWTLLVYGPSTAKEISTKSGVPYNRVYDTVSSLKARGFVTEIEGSPKVYAAYSPRIAFLRFKKELETIVEQLEKALRDVKRDDHRPAIWRSRSLDEALEMFREAIDSAENEVIVVVPSEFWGQLEEDLLRTFERGVTLSVYTDKAPDPSKFRGRGNLFVREFQRLNHIIGMADGKEVVAVQNAAFKSKNLPAFRSTYPEIIFSHYSLIIEIFKESALKLEVINNPDDLRFFAMFHAVDFAFRHLKDRRIMATIRARHVETGEEETISGLVVGYTFSLREAINNLHVETEGGIVKVGGMFAVLEDYESTDIRLTVSEPL</sequence>
<comment type="similarity">
    <text evidence="1">Belongs to the transcriptional regulator TrmB family.</text>
</comment>
<evidence type="ECO:0000313" key="9">
    <source>
        <dbReference type="Proteomes" id="UP000062043"/>
    </source>
</evidence>
<proteinExistence type="inferred from homology"/>
<evidence type="ECO:0000313" key="8">
    <source>
        <dbReference type="EMBL" id="AJC71978.1"/>
    </source>
</evidence>
<dbReference type="GeneID" id="27135453"/>
<dbReference type="AlphaFoldDB" id="A0A0X1KL40"/>
<dbReference type="SUPFAM" id="SSF46785">
    <property type="entry name" value="Winged helix' DNA-binding domain"/>
    <property type="match status" value="1"/>
</dbReference>
<reference evidence="8 9" key="1">
    <citation type="submission" date="2014-01" db="EMBL/GenBank/DDBJ databases">
        <title>Genome sequencing of Thermococcus guaymasensis.</title>
        <authorList>
            <person name="Zhang X."/>
            <person name="Alvare G."/>
            <person name="Fristensky B."/>
            <person name="Chen L."/>
            <person name="Suen T."/>
            <person name="Chen Q."/>
            <person name="Ma K."/>
        </authorList>
    </citation>
    <scope>NUCLEOTIDE SEQUENCE [LARGE SCALE GENOMIC DNA]</scope>
    <source>
        <strain evidence="8 9">DSM 11113</strain>
    </source>
</reference>
<keyword evidence="2" id="KW-0805">Transcription regulation</keyword>
<feature type="coiled-coil region" evidence="5">
    <location>
        <begin position="85"/>
        <end position="134"/>
    </location>
</feature>
<feature type="domain" description="Transcription regulator TrmB N-terminal" evidence="6">
    <location>
        <begin position="11"/>
        <end position="77"/>
    </location>
</feature>
<dbReference type="Gene3D" id="2.30.30.690">
    <property type="match status" value="1"/>
</dbReference>
<dbReference type="STRING" id="1432656.X802_07255"/>
<accession>A0A0X1KL40</accession>
<evidence type="ECO:0000256" key="2">
    <source>
        <dbReference type="ARBA" id="ARBA00023015"/>
    </source>
</evidence>
<keyword evidence="9" id="KW-1185">Reference proteome</keyword>
<dbReference type="InterPro" id="IPR036390">
    <property type="entry name" value="WH_DNA-bd_sf"/>
</dbReference>
<evidence type="ECO:0000259" key="7">
    <source>
        <dbReference type="Pfam" id="PF11495"/>
    </source>
</evidence>
<dbReference type="Gene3D" id="1.10.10.10">
    <property type="entry name" value="Winged helix-like DNA-binding domain superfamily/Winged helix DNA-binding domain"/>
    <property type="match status" value="1"/>
</dbReference>
<dbReference type="InterPro" id="IPR051797">
    <property type="entry name" value="TrmB-like"/>
</dbReference>
<name>A0A0X1KL40_9EURY</name>
<dbReference type="CDD" id="cd09124">
    <property type="entry name" value="PLDc_like_TrmB_middle"/>
    <property type="match status" value="1"/>
</dbReference>
<evidence type="ECO:0000259" key="6">
    <source>
        <dbReference type="Pfam" id="PF01978"/>
    </source>
</evidence>
<feature type="domain" description="Transcription regulator TrmB C-terminal" evidence="7">
    <location>
        <begin position="110"/>
        <end position="336"/>
    </location>
</feature>
<dbReference type="RefSeq" id="WP_062372190.1">
    <property type="nucleotide sequence ID" value="NZ_CP007140.1"/>
</dbReference>
<dbReference type="Pfam" id="PF01978">
    <property type="entry name" value="TrmB"/>
    <property type="match status" value="1"/>
</dbReference>
<protein>
    <submittedName>
        <fullName evidence="8">TrmB family transcriptional regulator</fullName>
    </submittedName>
</protein>
<dbReference type="PATRIC" id="fig|1432656.3.peg.1408"/>
<dbReference type="SUPFAM" id="SSF56024">
    <property type="entry name" value="Phospholipase D/nuclease"/>
    <property type="match status" value="1"/>
</dbReference>
<evidence type="ECO:0000256" key="5">
    <source>
        <dbReference type="SAM" id="Coils"/>
    </source>
</evidence>
<keyword evidence="5" id="KW-0175">Coiled coil</keyword>
<organism evidence="8 9">
    <name type="scientific">Thermococcus guaymasensis DSM 11113</name>
    <dbReference type="NCBI Taxonomy" id="1432656"/>
    <lineage>
        <taxon>Archaea</taxon>
        <taxon>Methanobacteriati</taxon>
        <taxon>Methanobacteriota</taxon>
        <taxon>Thermococci</taxon>
        <taxon>Thermococcales</taxon>
        <taxon>Thermococcaceae</taxon>
        <taxon>Thermococcus</taxon>
    </lineage>
</organism>
<evidence type="ECO:0000256" key="1">
    <source>
        <dbReference type="ARBA" id="ARBA00007287"/>
    </source>
</evidence>
<dbReference type="KEGG" id="tgy:X802_07255"/>
<dbReference type="EMBL" id="CP007140">
    <property type="protein sequence ID" value="AJC71978.1"/>
    <property type="molecule type" value="Genomic_DNA"/>
</dbReference>
<dbReference type="InterPro" id="IPR054965">
    <property type="entry name" value="tran_reg_TrmB"/>
</dbReference>
<keyword evidence="4" id="KW-0804">Transcription</keyword>